<dbReference type="InterPro" id="IPR036890">
    <property type="entry name" value="HATPase_C_sf"/>
</dbReference>
<dbReference type="Gene3D" id="3.30.565.10">
    <property type="entry name" value="Histidine kinase-like ATPase, C-terminal domain"/>
    <property type="match status" value="1"/>
</dbReference>
<dbReference type="GO" id="GO:0005524">
    <property type="term" value="F:ATP binding"/>
    <property type="evidence" value="ECO:0007669"/>
    <property type="project" value="UniProtKB-KW"/>
</dbReference>
<protein>
    <recommendedName>
        <fullName evidence="2">histidine kinase</fullName>
        <ecNumber evidence="2">2.7.13.3</ecNumber>
    </recommendedName>
</protein>
<accession>F6DVC1</accession>
<dbReference type="EC" id="2.7.13.3" evidence="2"/>
<dbReference type="OrthoDB" id="9781904at2"/>
<dbReference type="GO" id="GO:0000155">
    <property type="term" value="F:phosphorelay sensor kinase activity"/>
    <property type="evidence" value="ECO:0007669"/>
    <property type="project" value="InterPro"/>
</dbReference>
<feature type="domain" description="Histidine kinase/HSP90-like ATPase" evidence="11">
    <location>
        <begin position="443"/>
        <end position="529"/>
    </location>
</feature>
<evidence type="ECO:0000313" key="13">
    <source>
        <dbReference type="EMBL" id="AEG60274.1"/>
    </source>
</evidence>
<reference evidence="14" key="1">
    <citation type="submission" date="2011-05" db="EMBL/GenBank/DDBJ databases">
        <title>Complete sequence of Desulfotomaculum ruminis DSM 2154.</title>
        <authorList>
            <person name="Lucas S."/>
            <person name="Copeland A."/>
            <person name="Lapidus A."/>
            <person name="Cheng J.-F."/>
            <person name="Goodwin L."/>
            <person name="Pitluck S."/>
            <person name="Lu M."/>
            <person name="Detter J.C."/>
            <person name="Han C."/>
            <person name="Tapia R."/>
            <person name="Land M."/>
            <person name="Hauser L."/>
            <person name="Kyrpides N."/>
            <person name="Ivanova N."/>
            <person name="Mikhailova N."/>
            <person name="Pagani I."/>
            <person name="Stams A.J.M."/>
            <person name="Plugge C.M."/>
            <person name="Muyzer G."/>
            <person name="Kuever J."/>
            <person name="Parshina S.N."/>
            <person name="Ivanova A.E."/>
            <person name="Nazina T.N."/>
            <person name="Brambilla E."/>
            <person name="Spring S."/>
            <person name="Klenk H.-P."/>
            <person name="Woyke T."/>
        </authorList>
    </citation>
    <scope>NUCLEOTIDE SEQUENCE [LARGE SCALE GENOMIC DNA]</scope>
    <source>
        <strain evidence="14">ATCC 23193 / DSM 2154 / NCIB 8452 / DL</strain>
    </source>
</reference>
<feature type="transmembrane region" description="Helical" evidence="9">
    <location>
        <begin position="6"/>
        <end position="28"/>
    </location>
</feature>
<dbReference type="EMBL" id="CP002780">
    <property type="protein sequence ID" value="AEG60274.1"/>
    <property type="molecule type" value="Genomic_DNA"/>
</dbReference>
<dbReference type="Gene3D" id="3.30.450.20">
    <property type="entry name" value="PAS domain"/>
    <property type="match status" value="1"/>
</dbReference>
<evidence type="ECO:0000256" key="8">
    <source>
        <dbReference type="ARBA" id="ARBA00023012"/>
    </source>
</evidence>
<dbReference type="Pfam" id="PF07730">
    <property type="entry name" value="HisKA_3"/>
    <property type="match status" value="1"/>
</dbReference>
<dbReference type="InterPro" id="IPR013767">
    <property type="entry name" value="PAS_fold"/>
</dbReference>
<keyword evidence="9" id="KW-1133">Transmembrane helix</keyword>
<organism evidence="13 14">
    <name type="scientific">Desulforamulus ruminis (strain ATCC 23193 / DSM 2154 / NCIMB 8452 / DL)</name>
    <name type="common">Desulfotomaculum ruminis</name>
    <dbReference type="NCBI Taxonomy" id="696281"/>
    <lineage>
        <taxon>Bacteria</taxon>
        <taxon>Bacillati</taxon>
        <taxon>Bacillota</taxon>
        <taxon>Clostridia</taxon>
        <taxon>Eubacteriales</taxon>
        <taxon>Peptococcaceae</taxon>
        <taxon>Desulforamulus</taxon>
    </lineage>
</organism>
<dbReference type="InterPro" id="IPR035965">
    <property type="entry name" value="PAS-like_dom_sf"/>
</dbReference>
<evidence type="ECO:0000313" key="14">
    <source>
        <dbReference type="Proteomes" id="UP000009234"/>
    </source>
</evidence>
<keyword evidence="3" id="KW-0597">Phosphoprotein</keyword>
<dbReference type="eggNOG" id="COG4585">
    <property type="taxonomic scope" value="Bacteria"/>
</dbReference>
<dbReference type="AlphaFoldDB" id="F6DVC1"/>
<feature type="domain" description="Signal transduction histidine kinase subgroup 3 dimerisation and phosphoacceptor" evidence="12">
    <location>
        <begin position="335"/>
        <end position="401"/>
    </location>
</feature>
<keyword evidence="4" id="KW-0808">Transferase</keyword>
<keyword evidence="5" id="KW-0547">Nucleotide-binding</keyword>
<dbReference type="HOGENOM" id="CLU_499423_0_0_9"/>
<dbReference type="Gene3D" id="1.20.5.1930">
    <property type="match status" value="1"/>
</dbReference>
<dbReference type="STRING" id="696281.Desru_2020"/>
<evidence type="ECO:0000256" key="6">
    <source>
        <dbReference type="ARBA" id="ARBA00022777"/>
    </source>
</evidence>
<evidence type="ECO:0000256" key="9">
    <source>
        <dbReference type="SAM" id="Phobius"/>
    </source>
</evidence>
<dbReference type="InterPro" id="IPR003594">
    <property type="entry name" value="HATPase_dom"/>
</dbReference>
<reference evidence="13 14" key="2">
    <citation type="journal article" date="2012" name="Stand. Genomic Sci.">
        <title>Complete genome sequence of the sulfate-reducing firmicute Desulfotomaculum ruminis type strain (DL(T)).</title>
        <authorList>
            <person name="Spring S."/>
            <person name="Visser M."/>
            <person name="Lu M."/>
            <person name="Copeland A."/>
            <person name="Lapidus A."/>
            <person name="Lucas S."/>
            <person name="Cheng J.F."/>
            <person name="Han C."/>
            <person name="Tapia R."/>
            <person name="Goodwin L.A."/>
            <person name="Pitluck S."/>
            <person name="Ivanova N."/>
            <person name="Land M."/>
            <person name="Hauser L."/>
            <person name="Larimer F."/>
            <person name="Rohde M."/>
            <person name="Goker M."/>
            <person name="Detter J.C."/>
            <person name="Kyrpides N.C."/>
            <person name="Woyke T."/>
            <person name="Schaap P.J."/>
            <person name="Plugge C.M."/>
            <person name="Muyzer G."/>
            <person name="Kuever J."/>
            <person name="Pereira I.A."/>
            <person name="Parshina S.N."/>
            <person name="Bernier-Latmani R."/>
            <person name="Stams A.J."/>
            <person name="Klenk H.P."/>
        </authorList>
    </citation>
    <scope>NUCLEOTIDE SEQUENCE [LARGE SCALE GENOMIC DNA]</scope>
    <source>
        <strain evidence="14">ATCC 23193 / DSM 2154 / NCIB 8452 / DL</strain>
    </source>
</reference>
<evidence type="ECO:0000256" key="7">
    <source>
        <dbReference type="ARBA" id="ARBA00022840"/>
    </source>
</evidence>
<evidence type="ECO:0000259" key="12">
    <source>
        <dbReference type="Pfam" id="PF07730"/>
    </source>
</evidence>
<keyword evidence="9" id="KW-0812">Transmembrane</keyword>
<feature type="domain" description="PAS fold" evidence="10">
    <location>
        <begin position="210"/>
        <end position="306"/>
    </location>
</feature>
<evidence type="ECO:0000256" key="3">
    <source>
        <dbReference type="ARBA" id="ARBA00022553"/>
    </source>
</evidence>
<keyword evidence="7" id="KW-0067">ATP-binding</keyword>
<dbReference type="Pfam" id="PF02518">
    <property type="entry name" value="HATPase_c"/>
    <property type="match status" value="1"/>
</dbReference>
<dbReference type="PANTHER" id="PTHR24421">
    <property type="entry name" value="NITRATE/NITRITE SENSOR PROTEIN NARX-RELATED"/>
    <property type="match status" value="1"/>
</dbReference>
<comment type="catalytic activity">
    <reaction evidence="1">
        <text>ATP + protein L-histidine = ADP + protein N-phospho-L-histidine.</text>
        <dbReference type="EC" id="2.7.13.3"/>
    </reaction>
</comment>
<keyword evidence="6" id="KW-0418">Kinase</keyword>
<evidence type="ECO:0000256" key="5">
    <source>
        <dbReference type="ARBA" id="ARBA00022741"/>
    </source>
</evidence>
<name>F6DVC1_DESRL</name>
<dbReference type="Proteomes" id="UP000009234">
    <property type="component" value="Chromosome"/>
</dbReference>
<keyword evidence="8" id="KW-0902">Two-component regulatory system</keyword>
<evidence type="ECO:0000256" key="4">
    <source>
        <dbReference type="ARBA" id="ARBA00022679"/>
    </source>
</evidence>
<evidence type="ECO:0000256" key="1">
    <source>
        <dbReference type="ARBA" id="ARBA00000085"/>
    </source>
</evidence>
<keyword evidence="9" id="KW-0472">Membrane</keyword>
<evidence type="ECO:0000259" key="11">
    <source>
        <dbReference type="Pfam" id="PF02518"/>
    </source>
</evidence>
<dbReference type="Pfam" id="PF00989">
    <property type="entry name" value="PAS"/>
    <property type="match status" value="1"/>
</dbReference>
<dbReference type="SUPFAM" id="SSF55785">
    <property type="entry name" value="PYP-like sensor domain (PAS domain)"/>
    <property type="match status" value="1"/>
</dbReference>
<dbReference type="RefSeq" id="WP_013842036.1">
    <property type="nucleotide sequence ID" value="NC_015589.1"/>
</dbReference>
<keyword evidence="14" id="KW-1185">Reference proteome</keyword>
<dbReference type="KEGG" id="dru:Desru_2020"/>
<feature type="transmembrane region" description="Helical" evidence="9">
    <location>
        <begin position="178"/>
        <end position="200"/>
    </location>
</feature>
<dbReference type="GO" id="GO:0006355">
    <property type="term" value="P:regulation of DNA-templated transcription"/>
    <property type="evidence" value="ECO:0007669"/>
    <property type="project" value="InterPro"/>
</dbReference>
<gene>
    <name evidence="13" type="ordered locus">Desru_2020</name>
</gene>
<evidence type="ECO:0000256" key="2">
    <source>
        <dbReference type="ARBA" id="ARBA00012438"/>
    </source>
</evidence>
<evidence type="ECO:0000259" key="10">
    <source>
        <dbReference type="Pfam" id="PF00989"/>
    </source>
</evidence>
<sequence>MNKNLLKAMIAIMLLFVLASVLLFHYLLKTSQQIHDIELNNTKYSHLNDLSSCISEMMDHAQDYILYSDQHYLDEFQKYSSLALQKELELNDSLNSFYKQNMTELIELNKSYISFMEKEAIPLIQAKSYTQEDLKYIHLRNQQFTQEIEKKLNMITVTTSRNMDDSIKNTILQMNERILLALFILLMLLLLMPWLFYTLFKPILVQRLYLSRLSEQIQSASIFMDRKGVVRHINRAAQELFDILPESVLQKNVQEFPSLFPKLQGITQPLLHARVREKSFLGQQVSFNRDGRTIEMVIDYIPLFLFNRLSGVMLVANLAHRQKEKPLLLDTLEKERKRISIEIHDWIGRYMSTIIHSLDYILRLNKNSGLKPELLDSLMNLRSHCQNAAIEMRGIMNDIHPYLIDKVGLISALESYIATFEELNNIKVYIFYQDRALRIKKKDQIIIYRIIQESLTNIAKHAKASEVDIVFTVDKDQLKIEVVDNGGAGEEFAVGNGLWGMKERAHLIGGNVVFASNDSGFSVMLTVPIPGGQDDEKNQDHVD</sequence>
<dbReference type="InterPro" id="IPR050482">
    <property type="entry name" value="Sensor_HK_TwoCompSys"/>
</dbReference>
<dbReference type="SUPFAM" id="SSF55874">
    <property type="entry name" value="ATPase domain of HSP90 chaperone/DNA topoisomerase II/histidine kinase"/>
    <property type="match status" value="1"/>
</dbReference>
<dbReference type="GO" id="GO:0016020">
    <property type="term" value="C:membrane"/>
    <property type="evidence" value="ECO:0007669"/>
    <property type="project" value="InterPro"/>
</dbReference>
<dbReference type="GO" id="GO:0046983">
    <property type="term" value="F:protein dimerization activity"/>
    <property type="evidence" value="ECO:0007669"/>
    <property type="project" value="InterPro"/>
</dbReference>
<dbReference type="InterPro" id="IPR011712">
    <property type="entry name" value="Sig_transdc_His_kin_sub3_dim/P"/>
</dbReference>
<proteinExistence type="predicted"/>
<dbReference type="CDD" id="cd16917">
    <property type="entry name" value="HATPase_UhpB-NarQ-NarX-like"/>
    <property type="match status" value="1"/>
</dbReference>
<dbReference type="PANTHER" id="PTHR24421:SF10">
    <property type="entry name" value="NITRATE_NITRITE SENSOR PROTEIN NARQ"/>
    <property type="match status" value="1"/>
</dbReference>